<feature type="signal peptide" evidence="2">
    <location>
        <begin position="1"/>
        <end position="24"/>
    </location>
</feature>
<dbReference type="EMBL" id="CAJNDS010002486">
    <property type="protein sequence ID" value="CAE7495156.1"/>
    <property type="molecule type" value="Genomic_DNA"/>
</dbReference>
<evidence type="ECO:0000313" key="3">
    <source>
        <dbReference type="EMBL" id="CAE7495156.1"/>
    </source>
</evidence>
<keyword evidence="1" id="KW-0812">Transmembrane</keyword>
<comment type="caution">
    <text evidence="3">The sequence shown here is derived from an EMBL/GenBank/DDBJ whole genome shotgun (WGS) entry which is preliminary data.</text>
</comment>
<evidence type="ECO:0000256" key="1">
    <source>
        <dbReference type="SAM" id="Phobius"/>
    </source>
</evidence>
<keyword evidence="1" id="KW-1133">Transmembrane helix</keyword>
<dbReference type="AlphaFoldDB" id="A0A812SVZ5"/>
<feature type="transmembrane region" description="Helical" evidence="1">
    <location>
        <begin position="76"/>
        <end position="94"/>
    </location>
</feature>
<feature type="transmembrane region" description="Helical" evidence="1">
    <location>
        <begin position="114"/>
        <end position="131"/>
    </location>
</feature>
<sequence length="142" mass="15951">MYLLKWLLLVLSAIELLPLTRLWALQEQPCDVSLFIAPRHSNDDVKVLLTLFLSTMVVLRFVGFARGAAMSLPEKWGLIVAHAMEAVLMGTLYRANVLPRRHVLPSLKRIEVDVIMGFIAVNPWLLLLLRTSEGSSSKSKAE</sequence>
<keyword evidence="4" id="KW-1185">Reference proteome</keyword>
<protein>
    <submittedName>
        <fullName evidence="3">SLD2 protein</fullName>
    </submittedName>
</protein>
<keyword evidence="2" id="KW-0732">Signal</keyword>
<proteinExistence type="predicted"/>
<feature type="transmembrane region" description="Helical" evidence="1">
    <location>
        <begin position="48"/>
        <end position="69"/>
    </location>
</feature>
<name>A0A812SVZ5_9DINO</name>
<gene>
    <name evidence="3" type="primary">SLD2</name>
    <name evidence="3" type="ORF">SNAT2548_LOCUS27739</name>
</gene>
<reference evidence="3" key="1">
    <citation type="submission" date="2021-02" db="EMBL/GenBank/DDBJ databases">
        <authorList>
            <person name="Dougan E. K."/>
            <person name="Rhodes N."/>
            <person name="Thang M."/>
            <person name="Chan C."/>
        </authorList>
    </citation>
    <scope>NUCLEOTIDE SEQUENCE</scope>
</reference>
<dbReference type="Proteomes" id="UP000604046">
    <property type="component" value="Unassembled WGS sequence"/>
</dbReference>
<organism evidence="3 4">
    <name type="scientific">Symbiodinium natans</name>
    <dbReference type="NCBI Taxonomy" id="878477"/>
    <lineage>
        <taxon>Eukaryota</taxon>
        <taxon>Sar</taxon>
        <taxon>Alveolata</taxon>
        <taxon>Dinophyceae</taxon>
        <taxon>Suessiales</taxon>
        <taxon>Symbiodiniaceae</taxon>
        <taxon>Symbiodinium</taxon>
    </lineage>
</organism>
<evidence type="ECO:0000256" key="2">
    <source>
        <dbReference type="SAM" id="SignalP"/>
    </source>
</evidence>
<evidence type="ECO:0000313" key="4">
    <source>
        <dbReference type="Proteomes" id="UP000604046"/>
    </source>
</evidence>
<accession>A0A812SVZ5</accession>
<feature type="chain" id="PRO_5033053492" evidence="2">
    <location>
        <begin position="25"/>
        <end position="142"/>
    </location>
</feature>
<keyword evidence="1" id="KW-0472">Membrane</keyword>